<evidence type="ECO:0000313" key="3">
    <source>
        <dbReference type="Proteomes" id="UP001412239"/>
    </source>
</evidence>
<protein>
    <submittedName>
        <fullName evidence="2">Uncharacterized protein</fullName>
    </submittedName>
</protein>
<feature type="compositionally biased region" description="Basic residues" evidence="1">
    <location>
        <begin position="43"/>
        <end position="56"/>
    </location>
</feature>
<reference evidence="2" key="1">
    <citation type="submission" date="2015-10" db="EMBL/GenBank/DDBJ databases">
        <authorList>
            <person name="Regsiter A."/>
            <person name="william w."/>
        </authorList>
    </citation>
    <scope>NUCLEOTIDE SEQUENCE</scope>
    <source>
        <strain evidence="2">Montdore</strain>
    </source>
</reference>
<sequence length="160" mass="17460">MGTGTPMRRRGQASCPRTVTTPSSSSSSSSGSTIRPHYQLHYNPHHHQRHHHHHHPTPSMSPITTTTPSSSSSSSTSSHASTHPTLSPALPYNTPIDWKGNAARRAEYAALDRRVAMTGVVCGAIGLHCRRRRRRARPVKMLGGRMRRRKGGQGLGFGSD</sequence>
<dbReference type="Proteomes" id="UP001412239">
    <property type="component" value="Unassembled WGS sequence"/>
</dbReference>
<dbReference type="AlphaFoldDB" id="A0A292Q804"/>
<feature type="region of interest" description="Disordered" evidence="1">
    <location>
        <begin position="1"/>
        <end position="95"/>
    </location>
</feature>
<evidence type="ECO:0000256" key="1">
    <source>
        <dbReference type="SAM" id="MobiDB-lite"/>
    </source>
</evidence>
<gene>
    <name evidence="2" type="ORF">GSTUAT00000815001</name>
</gene>
<evidence type="ECO:0000313" key="2">
    <source>
        <dbReference type="EMBL" id="CUS15075.1"/>
    </source>
</evidence>
<feature type="compositionally biased region" description="Low complexity" evidence="1">
    <location>
        <begin position="23"/>
        <end position="32"/>
    </location>
</feature>
<organism evidence="2 3">
    <name type="scientific">Tuber aestivum</name>
    <name type="common">summer truffle</name>
    <dbReference type="NCBI Taxonomy" id="59557"/>
    <lineage>
        <taxon>Eukaryota</taxon>
        <taxon>Fungi</taxon>
        <taxon>Dikarya</taxon>
        <taxon>Ascomycota</taxon>
        <taxon>Pezizomycotina</taxon>
        <taxon>Pezizomycetes</taxon>
        <taxon>Pezizales</taxon>
        <taxon>Tuberaceae</taxon>
        <taxon>Tuber</taxon>
    </lineage>
</organism>
<feature type="compositionally biased region" description="Low complexity" evidence="1">
    <location>
        <begin position="57"/>
        <end position="88"/>
    </location>
</feature>
<accession>A0A292Q804</accession>
<keyword evidence="3" id="KW-1185">Reference proteome</keyword>
<proteinExistence type="predicted"/>
<name>A0A292Q804_9PEZI</name>
<dbReference type="EMBL" id="LN890951">
    <property type="protein sequence ID" value="CUS15075.1"/>
    <property type="molecule type" value="Genomic_DNA"/>
</dbReference>